<keyword evidence="2" id="KW-1185">Reference proteome</keyword>
<dbReference type="InterPro" id="IPR036291">
    <property type="entry name" value="NAD(P)-bd_dom_sf"/>
</dbReference>
<dbReference type="SUPFAM" id="SSF51735">
    <property type="entry name" value="NAD(P)-binding Rossmann-fold domains"/>
    <property type="match status" value="1"/>
</dbReference>
<dbReference type="Proteomes" id="UP000583800">
    <property type="component" value="Unassembled WGS sequence"/>
</dbReference>
<dbReference type="Gene3D" id="3.40.50.720">
    <property type="entry name" value="NAD(P)-binding Rossmann-like Domain"/>
    <property type="match status" value="1"/>
</dbReference>
<dbReference type="RefSeq" id="WP_185084122.1">
    <property type="nucleotide sequence ID" value="NZ_JACHJB010000001.1"/>
</dbReference>
<evidence type="ECO:0000313" key="1">
    <source>
        <dbReference type="EMBL" id="MBB6346324.1"/>
    </source>
</evidence>
<reference evidence="1 2" key="1">
    <citation type="submission" date="2020-08" db="EMBL/GenBank/DDBJ databases">
        <title>Sequencing the genomes of 1000 actinobacteria strains.</title>
        <authorList>
            <person name="Klenk H.-P."/>
        </authorList>
    </citation>
    <scope>NUCLEOTIDE SEQUENCE [LARGE SCALE GENOMIC DNA]</scope>
    <source>
        <strain evidence="1 2">DSM 45913</strain>
    </source>
</reference>
<sequence length="316" mass="33811">MKDVCVIGGNRYFGLHLIELLRDSGADVTVVNRGSAAPPAGVTHLVADRGDEEGLAAAVAGRTFDVVIDQVCYTPHQAAIARRVFGGRTSRYVMTSTIEVYDPATSASITPAVPGVPVTEESVDPASWPVQADLPWDDPERMAGVLDEPTCYAEGKRQAEAVLARDSPFAFATVRSAHVLGIAARDFTGRLEHYVEHILAGRPVTVHREPFPTSFTHDREIADVLFWAAGAEFTGAVNASSHGELGVSGLCDLIAAACGRRPDYRPADGGQASPFSFDRYYAMDNGRAERLGFDFATTAHWLPEAVAAAVGPRKDT</sequence>
<accession>A0A7X0EYD1</accession>
<organism evidence="1 2">
    <name type="scientific">Nonomuraea muscovyensis</name>
    <dbReference type="NCBI Taxonomy" id="1124761"/>
    <lineage>
        <taxon>Bacteria</taxon>
        <taxon>Bacillati</taxon>
        <taxon>Actinomycetota</taxon>
        <taxon>Actinomycetes</taxon>
        <taxon>Streptosporangiales</taxon>
        <taxon>Streptosporangiaceae</taxon>
        <taxon>Nonomuraea</taxon>
    </lineage>
</organism>
<dbReference type="AlphaFoldDB" id="A0A7X0EYD1"/>
<name>A0A7X0EYD1_9ACTN</name>
<comment type="caution">
    <text evidence="1">The sequence shown here is derived from an EMBL/GenBank/DDBJ whole genome shotgun (WGS) entry which is preliminary data.</text>
</comment>
<proteinExistence type="predicted"/>
<protein>
    <submittedName>
        <fullName evidence="1">Nucleoside-diphosphate-sugar epimerase</fullName>
    </submittedName>
</protein>
<dbReference type="EMBL" id="JACHJB010000001">
    <property type="protein sequence ID" value="MBB6346324.1"/>
    <property type="molecule type" value="Genomic_DNA"/>
</dbReference>
<evidence type="ECO:0000313" key="2">
    <source>
        <dbReference type="Proteomes" id="UP000583800"/>
    </source>
</evidence>
<gene>
    <name evidence="1" type="ORF">FHU36_002833</name>
</gene>